<dbReference type="AlphaFoldDB" id="A0A5B8S6F4"/>
<keyword evidence="2" id="KW-0560">Oxidoreductase</keyword>
<dbReference type="CDD" id="cd05233">
    <property type="entry name" value="SDR_c"/>
    <property type="match status" value="1"/>
</dbReference>
<dbReference type="EMBL" id="CP042345">
    <property type="protein sequence ID" value="QEA17003.1"/>
    <property type="molecule type" value="Genomic_DNA"/>
</dbReference>
<dbReference type="PANTHER" id="PTHR24321:SF8">
    <property type="entry name" value="ESTRADIOL 17-BETA-DEHYDROGENASE 8-RELATED"/>
    <property type="match status" value="1"/>
</dbReference>
<sequence length="269" mass="27862">MKEAGMQTIAEETYPTMVARSFAGRTALVTGAGAGIGRASATAFARRGAQVMVADIDLAGAQETVRMIRVAGGTAEAILCNATDGASVENLVRATTERFGSLDFAHNNVGCGVGKPLEDLTDNDYQFVSDLSFKSVFLGLRHELPVMRAQGHGAIVNTASMAGISTSPAADIIYAGAKAGVIQMTAHAARAYGPYGIRVNCVAPGLVATKIVSEMFTPEQQVELAGDQILKRPASPEEIAAAVVFLCSAEAAMITGLVMPVDGGQNALR</sequence>
<dbReference type="OrthoDB" id="9792355at2"/>
<reference evidence="3 4" key="1">
    <citation type="journal article" date="2013" name="J. Microbiol. Biotechnol.">
        <title>Novosphingobium ginsenosidimutans sp. nov., with the ability to convert ginsenoside.</title>
        <authorList>
            <person name="Kim J.K."/>
            <person name="He D."/>
            <person name="Liu Q.M."/>
            <person name="Park H.Y."/>
            <person name="Jung M.S."/>
            <person name="Yoon M.H."/>
            <person name="Kim S.C."/>
            <person name="Im W.T."/>
        </authorList>
    </citation>
    <scope>NUCLEOTIDE SEQUENCE [LARGE SCALE GENOMIC DNA]</scope>
    <source>
        <strain evidence="3 4">FW-6</strain>
    </source>
</reference>
<dbReference type="Proteomes" id="UP000321172">
    <property type="component" value="Chromosome"/>
</dbReference>
<dbReference type="PRINTS" id="PR00080">
    <property type="entry name" value="SDRFAMILY"/>
</dbReference>
<evidence type="ECO:0000313" key="3">
    <source>
        <dbReference type="EMBL" id="QEA17003.1"/>
    </source>
</evidence>
<dbReference type="InterPro" id="IPR036291">
    <property type="entry name" value="NAD(P)-bd_dom_sf"/>
</dbReference>
<dbReference type="Gene3D" id="3.40.50.720">
    <property type="entry name" value="NAD(P)-binding Rossmann-like Domain"/>
    <property type="match status" value="1"/>
</dbReference>
<dbReference type="PANTHER" id="PTHR24321">
    <property type="entry name" value="DEHYDROGENASES, SHORT CHAIN"/>
    <property type="match status" value="1"/>
</dbReference>
<comment type="similarity">
    <text evidence="1">Belongs to the short-chain dehydrogenases/reductases (SDR) family.</text>
</comment>
<dbReference type="FunFam" id="3.40.50.720:FF:000084">
    <property type="entry name" value="Short-chain dehydrogenase reductase"/>
    <property type="match status" value="1"/>
</dbReference>
<name>A0A5B8S6F4_9SPHN</name>
<evidence type="ECO:0000256" key="2">
    <source>
        <dbReference type="ARBA" id="ARBA00023002"/>
    </source>
</evidence>
<dbReference type="InterPro" id="IPR002347">
    <property type="entry name" value="SDR_fam"/>
</dbReference>
<evidence type="ECO:0000313" key="4">
    <source>
        <dbReference type="Proteomes" id="UP000321172"/>
    </source>
</evidence>
<protein>
    <submittedName>
        <fullName evidence="3">SDR family oxidoreductase</fullName>
    </submittedName>
</protein>
<dbReference type="Pfam" id="PF13561">
    <property type="entry name" value="adh_short_C2"/>
    <property type="match status" value="1"/>
</dbReference>
<dbReference type="PRINTS" id="PR00081">
    <property type="entry name" value="GDHRDH"/>
</dbReference>
<organism evidence="3 4">
    <name type="scientific">Novosphingobium ginsenosidimutans</name>
    <dbReference type="NCBI Taxonomy" id="1176536"/>
    <lineage>
        <taxon>Bacteria</taxon>
        <taxon>Pseudomonadati</taxon>
        <taxon>Pseudomonadota</taxon>
        <taxon>Alphaproteobacteria</taxon>
        <taxon>Sphingomonadales</taxon>
        <taxon>Sphingomonadaceae</taxon>
        <taxon>Novosphingobium</taxon>
    </lineage>
</organism>
<accession>A0A5B8S6F4</accession>
<dbReference type="KEGG" id="ngf:FRF71_13165"/>
<gene>
    <name evidence="3" type="ORF">FRF71_13165</name>
</gene>
<proteinExistence type="inferred from homology"/>
<evidence type="ECO:0000256" key="1">
    <source>
        <dbReference type="ARBA" id="ARBA00006484"/>
    </source>
</evidence>
<dbReference type="SUPFAM" id="SSF51735">
    <property type="entry name" value="NAD(P)-binding Rossmann-fold domains"/>
    <property type="match status" value="1"/>
</dbReference>
<dbReference type="GO" id="GO:0016491">
    <property type="term" value="F:oxidoreductase activity"/>
    <property type="evidence" value="ECO:0007669"/>
    <property type="project" value="UniProtKB-KW"/>
</dbReference>
<keyword evidence="4" id="KW-1185">Reference proteome</keyword>